<dbReference type="RefSeq" id="XP_008716345.1">
    <property type="nucleotide sequence ID" value="XM_008718123.1"/>
</dbReference>
<dbReference type="STRING" id="1220924.W2RZB5"/>
<accession>W2RZB5</accession>
<dbReference type="FunCoup" id="W2RZB5">
    <property type="interactions" value="753"/>
</dbReference>
<evidence type="ECO:0000256" key="8">
    <source>
        <dbReference type="ARBA" id="ARBA00023242"/>
    </source>
</evidence>
<dbReference type="Pfam" id="PF05625">
    <property type="entry name" value="PAXNEB"/>
    <property type="match status" value="1"/>
</dbReference>
<feature type="region of interest" description="Disordered" evidence="9">
    <location>
        <begin position="152"/>
        <end position="172"/>
    </location>
</feature>
<reference evidence="10 11" key="1">
    <citation type="submission" date="2013-03" db="EMBL/GenBank/DDBJ databases">
        <title>The Genome Sequence of Phialophora europaea CBS 101466.</title>
        <authorList>
            <consortium name="The Broad Institute Genomics Platform"/>
            <person name="Cuomo C."/>
            <person name="de Hoog S."/>
            <person name="Gorbushina A."/>
            <person name="Walker B."/>
            <person name="Young S.K."/>
            <person name="Zeng Q."/>
            <person name="Gargeya S."/>
            <person name="Fitzgerald M."/>
            <person name="Haas B."/>
            <person name="Abouelleil A."/>
            <person name="Allen A.W."/>
            <person name="Alvarado L."/>
            <person name="Arachchi H.M."/>
            <person name="Berlin A.M."/>
            <person name="Chapman S.B."/>
            <person name="Gainer-Dewar J."/>
            <person name="Goldberg J."/>
            <person name="Griggs A."/>
            <person name="Gujja S."/>
            <person name="Hansen M."/>
            <person name="Howarth C."/>
            <person name="Imamovic A."/>
            <person name="Ireland A."/>
            <person name="Larimer J."/>
            <person name="McCowan C."/>
            <person name="Murphy C."/>
            <person name="Pearson M."/>
            <person name="Poon T.W."/>
            <person name="Priest M."/>
            <person name="Roberts A."/>
            <person name="Saif S."/>
            <person name="Shea T."/>
            <person name="Sisk P."/>
            <person name="Sykes S."/>
            <person name="Wortman J."/>
            <person name="Nusbaum C."/>
            <person name="Birren B."/>
        </authorList>
    </citation>
    <scope>NUCLEOTIDE SEQUENCE [LARGE SCALE GENOMIC DNA]</scope>
    <source>
        <strain evidence="10 11">CBS 101466</strain>
    </source>
</reference>
<comment type="similarity">
    <text evidence="4">Belongs to the ELP4 family.</text>
</comment>
<name>W2RZB5_CYPE1</name>
<keyword evidence="8" id="KW-0539">Nucleus</keyword>
<keyword evidence="7" id="KW-0819">tRNA processing</keyword>
<dbReference type="VEuPathDB" id="FungiDB:HMPREF1541_03773"/>
<dbReference type="GO" id="GO:0033588">
    <property type="term" value="C:elongator holoenzyme complex"/>
    <property type="evidence" value="ECO:0007669"/>
    <property type="project" value="InterPro"/>
</dbReference>
<evidence type="ECO:0000313" key="10">
    <source>
        <dbReference type="EMBL" id="ETN41836.1"/>
    </source>
</evidence>
<feature type="compositionally biased region" description="Low complexity" evidence="9">
    <location>
        <begin position="153"/>
        <end position="171"/>
    </location>
</feature>
<protein>
    <recommendedName>
        <fullName evidence="5">Elongator complex protein 4</fullName>
    </recommendedName>
</protein>
<organism evidence="10 11">
    <name type="scientific">Cyphellophora europaea (strain CBS 101466)</name>
    <name type="common">Phialophora europaea</name>
    <dbReference type="NCBI Taxonomy" id="1220924"/>
    <lineage>
        <taxon>Eukaryota</taxon>
        <taxon>Fungi</taxon>
        <taxon>Dikarya</taxon>
        <taxon>Ascomycota</taxon>
        <taxon>Pezizomycotina</taxon>
        <taxon>Eurotiomycetes</taxon>
        <taxon>Chaetothyriomycetidae</taxon>
        <taxon>Chaetothyriales</taxon>
        <taxon>Cyphellophoraceae</taxon>
        <taxon>Cyphellophora</taxon>
    </lineage>
</organism>
<dbReference type="Gene3D" id="3.40.50.300">
    <property type="entry name" value="P-loop containing nucleotide triphosphate hydrolases"/>
    <property type="match status" value="1"/>
</dbReference>
<feature type="region of interest" description="Disordered" evidence="9">
    <location>
        <begin position="1"/>
        <end position="44"/>
    </location>
</feature>
<sequence>MSFRKRNVALSSNTDPAVKLSQTPSRPQLPGVKPSSIDGRPVTSTGTATLDGLLAGHGGLALGCSLLLEENGTTDYAGALLKFYAAEGLMQGQYVHVLGLPDHWARELPGAVSDSERREKSSDRGDKMKIAWRYESLGQFGTSTAGAREPLRSAAAATAADSTTSPSASTPFNHTFDLTKRLTPPPNFSVTFHSFSSGPGASPFDQLLASLTASLNTNNTIPHRLIIPSLLSPLLYPPSAGHPHNLLPFFHQLRSLLSKHPLTILTSMPLPLSPRITGLTRWIELLHDGVIELSPFPHSAEGLASTSKSKDGSGEEPPQGLLKIHRLPVLADRGTGVRPAEDDWAFTLSRRRLMVKEWRLGPVDDDGGGAEHGEGGGSAGEGSKKGMEF</sequence>
<dbReference type="GeneID" id="19971112"/>
<dbReference type="CDD" id="cd19494">
    <property type="entry name" value="Elp4"/>
    <property type="match status" value="1"/>
</dbReference>
<dbReference type="InterPro" id="IPR008728">
    <property type="entry name" value="Elongator_complex_protein_4"/>
</dbReference>
<evidence type="ECO:0000256" key="1">
    <source>
        <dbReference type="ARBA" id="ARBA00004123"/>
    </source>
</evidence>
<evidence type="ECO:0000313" key="11">
    <source>
        <dbReference type="Proteomes" id="UP000030752"/>
    </source>
</evidence>
<proteinExistence type="inferred from homology"/>
<dbReference type="GO" id="GO:0008023">
    <property type="term" value="C:transcription elongation factor complex"/>
    <property type="evidence" value="ECO:0007669"/>
    <property type="project" value="TreeGrafter"/>
</dbReference>
<evidence type="ECO:0000256" key="2">
    <source>
        <dbReference type="ARBA" id="ARBA00004496"/>
    </source>
</evidence>
<dbReference type="UniPathway" id="UPA00988"/>
<keyword evidence="6" id="KW-0963">Cytoplasm</keyword>
<gene>
    <name evidence="10" type="ORF">HMPREF1541_03773</name>
</gene>
<dbReference type="HOGENOM" id="CLU_040685_0_0_1"/>
<dbReference type="InterPro" id="IPR027417">
    <property type="entry name" value="P-loop_NTPase"/>
</dbReference>
<dbReference type="GO" id="GO:0005737">
    <property type="term" value="C:cytoplasm"/>
    <property type="evidence" value="ECO:0007669"/>
    <property type="project" value="UniProtKB-SubCell"/>
</dbReference>
<dbReference type="EMBL" id="KB822719">
    <property type="protein sequence ID" value="ETN41836.1"/>
    <property type="molecule type" value="Genomic_DNA"/>
</dbReference>
<dbReference type="GO" id="GO:0002098">
    <property type="term" value="P:tRNA wobble uridine modification"/>
    <property type="evidence" value="ECO:0007669"/>
    <property type="project" value="InterPro"/>
</dbReference>
<dbReference type="OrthoDB" id="289162at2759"/>
<evidence type="ECO:0000256" key="4">
    <source>
        <dbReference type="ARBA" id="ARBA00007573"/>
    </source>
</evidence>
<dbReference type="eggNOG" id="KOG3949">
    <property type="taxonomic scope" value="Eukaryota"/>
</dbReference>
<evidence type="ECO:0000256" key="3">
    <source>
        <dbReference type="ARBA" id="ARBA00005043"/>
    </source>
</evidence>
<dbReference type="Proteomes" id="UP000030752">
    <property type="component" value="Unassembled WGS sequence"/>
</dbReference>
<comment type="pathway">
    <text evidence="3">tRNA modification; 5-methoxycarbonylmethyl-2-thiouridine-tRNA biosynthesis.</text>
</comment>
<evidence type="ECO:0000256" key="7">
    <source>
        <dbReference type="ARBA" id="ARBA00022694"/>
    </source>
</evidence>
<feature type="region of interest" description="Disordered" evidence="9">
    <location>
        <begin position="360"/>
        <end position="389"/>
    </location>
</feature>
<evidence type="ECO:0000256" key="6">
    <source>
        <dbReference type="ARBA" id="ARBA00022490"/>
    </source>
</evidence>
<feature type="compositionally biased region" description="Polar residues" evidence="9">
    <location>
        <begin position="9"/>
        <end position="26"/>
    </location>
</feature>
<dbReference type="AlphaFoldDB" id="W2RZB5"/>
<dbReference type="InParanoid" id="W2RZB5"/>
<dbReference type="PANTHER" id="PTHR12896">
    <property type="entry name" value="PAX6 NEIGHBOR PROTEIN PAXNEB"/>
    <property type="match status" value="1"/>
</dbReference>
<dbReference type="PANTHER" id="PTHR12896:SF1">
    <property type="entry name" value="ELONGATOR COMPLEX PROTEIN 4"/>
    <property type="match status" value="1"/>
</dbReference>
<evidence type="ECO:0000256" key="9">
    <source>
        <dbReference type="SAM" id="MobiDB-lite"/>
    </source>
</evidence>
<comment type="subcellular location">
    <subcellularLocation>
        <location evidence="2">Cytoplasm</location>
    </subcellularLocation>
    <subcellularLocation>
        <location evidence="1">Nucleus</location>
    </subcellularLocation>
</comment>
<evidence type="ECO:0000256" key="5">
    <source>
        <dbReference type="ARBA" id="ARBA00020265"/>
    </source>
</evidence>
<feature type="region of interest" description="Disordered" evidence="9">
    <location>
        <begin position="301"/>
        <end position="322"/>
    </location>
</feature>
<keyword evidence="11" id="KW-1185">Reference proteome</keyword>